<evidence type="ECO:0000313" key="4">
    <source>
        <dbReference type="EMBL" id="KAE9984078.1"/>
    </source>
</evidence>
<dbReference type="Proteomes" id="UP000433883">
    <property type="component" value="Unassembled WGS sequence"/>
</dbReference>
<name>A0A8H3U0I1_VENIN</name>
<organism evidence="2 5">
    <name type="scientific">Venturia inaequalis</name>
    <name type="common">Apple scab fungus</name>
    <dbReference type="NCBI Taxonomy" id="5025"/>
    <lineage>
        <taxon>Eukaryota</taxon>
        <taxon>Fungi</taxon>
        <taxon>Dikarya</taxon>
        <taxon>Ascomycota</taxon>
        <taxon>Pezizomycotina</taxon>
        <taxon>Dothideomycetes</taxon>
        <taxon>Pleosporomycetidae</taxon>
        <taxon>Venturiales</taxon>
        <taxon>Venturiaceae</taxon>
        <taxon>Venturia</taxon>
    </lineage>
</organism>
<evidence type="ECO:0000313" key="5">
    <source>
        <dbReference type="Proteomes" id="UP000447873"/>
    </source>
</evidence>
<evidence type="ECO:0000256" key="1">
    <source>
        <dbReference type="SAM" id="MobiDB-lite"/>
    </source>
</evidence>
<proteinExistence type="predicted"/>
<accession>A0A8H3U0I1</accession>
<dbReference type="Proteomes" id="UP000490939">
    <property type="component" value="Unassembled WGS sequence"/>
</dbReference>
<feature type="compositionally biased region" description="Basic and acidic residues" evidence="1">
    <location>
        <begin position="95"/>
        <end position="117"/>
    </location>
</feature>
<gene>
    <name evidence="3" type="ORF">BLS_002469</name>
    <name evidence="4" type="ORF">EG327_005245</name>
    <name evidence="2" type="ORF">EG328_010274</name>
</gene>
<dbReference type="EMBL" id="WNWR01000302">
    <property type="protein sequence ID" value="KAE9984078.1"/>
    <property type="molecule type" value="Genomic_DNA"/>
</dbReference>
<feature type="region of interest" description="Disordered" evidence="1">
    <location>
        <begin position="74"/>
        <end position="117"/>
    </location>
</feature>
<comment type="caution">
    <text evidence="2">The sequence shown here is derived from an EMBL/GenBank/DDBJ whole genome shotgun (WGS) entry which is preliminary data.</text>
</comment>
<keyword evidence="6" id="KW-1185">Reference proteome</keyword>
<dbReference type="EMBL" id="WNWQ01000171">
    <property type="protein sequence ID" value="KAE9975722.1"/>
    <property type="molecule type" value="Genomic_DNA"/>
</dbReference>
<evidence type="ECO:0000313" key="3">
    <source>
        <dbReference type="EMBL" id="KAE9975722.1"/>
    </source>
</evidence>
<evidence type="ECO:0000313" key="2">
    <source>
        <dbReference type="EMBL" id="KAE9961033.1"/>
    </source>
</evidence>
<sequence>MASLILACIASCSDCVSKRGRQRRQGRKEYRENFENLKAENLRRESWRQSCYLAQAPGATIPAQAPPSYEDITARKSMEPRSGARLSLRPAMETVQERSGDVTPQERMERTDGRGQS</sequence>
<dbReference type="AlphaFoldDB" id="A0A8H3U0I1"/>
<protein>
    <submittedName>
        <fullName evidence="2">Uncharacterized protein</fullName>
    </submittedName>
</protein>
<reference evidence="2 5" key="1">
    <citation type="submission" date="2018-12" db="EMBL/GenBank/DDBJ databases">
        <title>Venturia inaequalis Genome Resource.</title>
        <authorList>
            <person name="Lichtner F.J."/>
        </authorList>
    </citation>
    <scope>NUCLEOTIDE SEQUENCE [LARGE SCALE GENOMIC DNA]</scope>
    <source>
        <strain evidence="2 5">120213</strain>
        <strain evidence="3">Bline_iso_100314</strain>
        <strain evidence="4 6">DMI_063113</strain>
    </source>
</reference>
<dbReference type="EMBL" id="WNWS01006640">
    <property type="protein sequence ID" value="KAE9961033.1"/>
    <property type="molecule type" value="Genomic_DNA"/>
</dbReference>
<evidence type="ECO:0000313" key="6">
    <source>
        <dbReference type="Proteomes" id="UP000490939"/>
    </source>
</evidence>
<dbReference type="OrthoDB" id="10404396at2759"/>
<dbReference type="Proteomes" id="UP000447873">
    <property type="component" value="Unassembled WGS sequence"/>
</dbReference>